<protein>
    <submittedName>
        <fullName evidence="3">Uncharacterized protein</fullName>
    </submittedName>
</protein>
<feature type="transmembrane region" description="Helical" evidence="1">
    <location>
        <begin position="51"/>
        <end position="70"/>
    </location>
</feature>
<dbReference type="Proteomes" id="UP000626109">
    <property type="component" value="Unassembled WGS sequence"/>
</dbReference>
<feature type="non-terminal residue" evidence="3">
    <location>
        <position position="1"/>
    </location>
</feature>
<keyword evidence="1" id="KW-0472">Membrane</keyword>
<dbReference type="EMBL" id="CAJNNW010026302">
    <property type="protein sequence ID" value="CAE8684335.1"/>
    <property type="molecule type" value="Genomic_DNA"/>
</dbReference>
<feature type="chain" id="PRO_5032693233" evidence="2">
    <location>
        <begin position="20"/>
        <end position="129"/>
    </location>
</feature>
<feature type="transmembrane region" description="Helical" evidence="1">
    <location>
        <begin position="99"/>
        <end position="127"/>
    </location>
</feature>
<evidence type="ECO:0000256" key="1">
    <source>
        <dbReference type="SAM" id="Phobius"/>
    </source>
</evidence>
<name>A0A813JN34_POLGL</name>
<keyword evidence="1" id="KW-1133">Transmembrane helix</keyword>
<proteinExistence type="predicted"/>
<reference evidence="3" key="1">
    <citation type="submission" date="2021-02" db="EMBL/GenBank/DDBJ databases">
        <authorList>
            <person name="Dougan E. K."/>
            <person name="Rhodes N."/>
            <person name="Thang M."/>
            <person name="Chan C."/>
        </authorList>
    </citation>
    <scope>NUCLEOTIDE SEQUENCE</scope>
</reference>
<accession>A0A813JN34</accession>
<sequence>MYIAVVSIWLHLYSNDCLAGTLFSSYCLQCSQVANDQPQHVASSITTSSDIFFFYTVMPGVRFYLFQTCFCSRKFRVRRLESVQSLKVYISPAPAEPDLVVFVVVVIVAAVVVAAFVVVVVVVIFIFEV</sequence>
<comment type="caution">
    <text evidence="3">The sequence shown here is derived from an EMBL/GenBank/DDBJ whole genome shotgun (WGS) entry which is preliminary data.</text>
</comment>
<gene>
    <name evidence="3" type="ORF">PGLA2088_LOCUS23910</name>
</gene>
<evidence type="ECO:0000313" key="4">
    <source>
        <dbReference type="Proteomes" id="UP000626109"/>
    </source>
</evidence>
<evidence type="ECO:0000313" key="3">
    <source>
        <dbReference type="EMBL" id="CAE8684335.1"/>
    </source>
</evidence>
<organism evidence="3 4">
    <name type="scientific">Polarella glacialis</name>
    <name type="common">Dinoflagellate</name>
    <dbReference type="NCBI Taxonomy" id="89957"/>
    <lineage>
        <taxon>Eukaryota</taxon>
        <taxon>Sar</taxon>
        <taxon>Alveolata</taxon>
        <taxon>Dinophyceae</taxon>
        <taxon>Suessiales</taxon>
        <taxon>Suessiaceae</taxon>
        <taxon>Polarella</taxon>
    </lineage>
</organism>
<evidence type="ECO:0000256" key="2">
    <source>
        <dbReference type="SAM" id="SignalP"/>
    </source>
</evidence>
<feature type="signal peptide" evidence="2">
    <location>
        <begin position="1"/>
        <end position="19"/>
    </location>
</feature>
<keyword evidence="2" id="KW-0732">Signal</keyword>
<keyword evidence="1" id="KW-0812">Transmembrane</keyword>
<dbReference type="AlphaFoldDB" id="A0A813JN34"/>